<dbReference type="Proteomes" id="UP000595362">
    <property type="component" value="Chromosome"/>
</dbReference>
<dbReference type="Gene3D" id="3.40.630.30">
    <property type="match status" value="1"/>
</dbReference>
<dbReference type="GO" id="GO:0005737">
    <property type="term" value="C:cytoplasm"/>
    <property type="evidence" value="ECO:0007669"/>
    <property type="project" value="TreeGrafter"/>
</dbReference>
<comment type="similarity">
    <text evidence="3">Belongs to the acetyltransferase family. RimJ subfamily.</text>
</comment>
<organism evidence="5 6">
    <name type="scientific">Micavibrio aeruginosavorus</name>
    <dbReference type="NCBI Taxonomy" id="349221"/>
    <lineage>
        <taxon>Bacteria</taxon>
        <taxon>Pseudomonadati</taxon>
        <taxon>Bdellovibrionota</taxon>
        <taxon>Bdellovibrionia</taxon>
        <taxon>Bdellovibrionales</taxon>
        <taxon>Pseudobdellovibrionaceae</taxon>
        <taxon>Micavibrio</taxon>
    </lineage>
</organism>
<gene>
    <name evidence="5" type="ORF">HYS17_01880</name>
</gene>
<evidence type="ECO:0000256" key="1">
    <source>
        <dbReference type="ARBA" id="ARBA00022679"/>
    </source>
</evidence>
<dbReference type="SUPFAM" id="SSF55729">
    <property type="entry name" value="Acyl-CoA N-acyltransferases (Nat)"/>
    <property type="match status" value="1"/>
</dbReference>
<keyword evidence="1 5" id="KW-0808">Transferase</keyword>
<evidence type="ECO:0000313" key="5">
    <source>
        <dbReference type="EMBL" id="QQG37339.1"/>
    </source>
</evidence>
<proteinExistence type="inferred from homology"/>
<dbReference type="Pfam" id="PF13302">
    <property type="entry name" value="Acetyltransf_3"/>
    <property type="match status" value="1"/>
</dbReference>
<sequence length="203" mass="23866">MLSRDSSTASTPEMPMIRLKGTRVHLRPPQLSDWHEWAMLRSQNRAFLQPWEPTWDDDCLTEEYFQRRTRRQACEWKDDRAYAFLIIRNEPEKIIGGFNINNVCRGAAQYASLGYWLAESEQGHGYMTESGRLILSHAFWFLKLHRLNAGCLPENVRSRALLTRLGFKEEGFAARYIAIDGLWRDHVLYGLPYEDWERRDVVA</sequence>
<evidence type="ECO:0000256" key="2">
    <source>
        <dbReference type="ARBA" id="ARBA00023315"/>
    </source>
</evidence>
<name>A0A7T5UHI5_9BACT</name>
<evidence type="ECO:0000259" key="4">
    <source>
        <dbReference type="PROSITE" id="PS51186"/>
    </source>
</evidence>
<dbReference type="AlphaFoldDB" id="A0A7T5UHI5"/>
<reference evidence="5 6" key="1">
    <citation type="submission" date="2020-07" db="EMBL/GenBank/DDBJ databases">
        <title>Huge and variable diversity of episymbiotic CPR bacteria and DPANN archaea in groundwater ecosystems.</title>
        <authorList>
            <person name="He C.Y."/>
            <person name="Keren R."/>
            <person name="Whittaker M."/>
            <person name="Farag I.F."/>
            <person name="Doudna J."/>
            <person name="Cate J.H.D."/>
            <person name="Banfield J.F."/>
        </authorList>
    </citation>
    <scope>NUCLEOTIDE SEQUENCE [LARGE SCALE GENOMIC DNA]</scope>
    <source>
        <strain evidence="5">NC_groundwater_70_Ag_B-0.1um_54_66</strain>
    </source>
</reference>
<evidence type="ECO:0000256" key="3">
    <source>
        <dbReference type="ARBA" id="ARBA00038502"/>
    </source>
</evidence>
<dbReference type="PANTHER" id="PTHR43792">
    <property type="entry name" value="GNAT FAMILY, PUTATIVE (AFU_ORTHOLOGUE AFUA_3G00765)-RELATED-RELATED"/>
    <property type="match status" value="1"/>
</dbReference>
<dbReference type="InterPro" id="IPR051531">
    <property type="entry name" value="N-acetyltransferase"/>
</dbReference>
<keyword evidence="2" id="KW-0012">Acyltransferase</keyword>
<dbReference type="PROSITE" id="PS51186">
    <property type="entry name" value="GNAT"/>
    <property type="match status" value="1"/>
</dbReference>
<dbReference type="InterPro" id="IPR000182">
    <property type="entry name" value="GNAT_dom"/>
</dbReference>
<dbReference type="PANTHER" id="PTHR43792:SF8">
    <property type="entry name" value="[RIBOSOMAL PROTEIN US5]-ALANINE N-ACETYLTRANSFERASE"/>
    <property type="match status" value="1"/>
</dbReference>
<dbReference type="InterPro" id="IPR016181">
    <property type="entry name" value="Acyl_CoA_acyltransferase"/>
</dbReference>
<protein>
    <submittedName>
        <fullName evidence="5">GNAT family N-acetyltransferase</fullName>
    </submittedName>
</protein>
<dbReference type="GO" id="GO:0008999">
    <property type="term" value="F:protein-N-terminal-alanine acetyltransferase activity"/>
    <property type="evidence" value="ECO:0007669"/>
    <property type="project" value="TreeGrafter"/>
</dbReference>
<dbReference type="EMBL" id="CP066681">
    <property type="protein sequence ID" value="QQG37339.1"/>
    <property type="molecule type" value="Genomic_DNA"/>
</dbReference>
<feature type="domain" description="N-acetyltransferase" evidence="4">
    <location>
        <begin position="24"/>
        <end position="194"/>
    </location>
</feature>
<accession>A0A7T5UHI5</accession>
<evidence type="ECO:0000313" key="6">
    <source>
        <dbReference type="Proteomes" id="UP000595362"/>
    </source>
</evidence>